<proteinExistence type="predicted"/>
<evidence type="ECO:0000313" key="3">
    <source>
        <dbReference type="Proteomes" id="UP000062255"/>
    </source>
</evidence>
<feature type="domain" description="Acyl-CoA thioesterase-like N-terminal HotDog" evidence="1">
    <location>
        <begin position="15"/>
        <end position="90"/>
    </location>
</feature>
<evidence type="ECO:0000313" key="2">
    <source>
        <dbReference type="EMBL" id="AKS36472.1"/>
    </source>
</evidence>
<evidence type="ECO:0000259" key="1">
    <source>
        <dbReference type="Pfam" id="PF13622"/>
    </source>
</evidence>
<dbReference type="EMBL" id="CP012150">
    <property type="protein sequence ID" value="AKS36472.1"/>
    <property type="molecule type" value="Genomic_DNA"/>
</dbReference>
<reference evidence="2 3" key="1">
    <citation type="submission" date="2015-07" db="EMBL/GenBank/DDBJ databases">
        <title>Complete genome sequence of Mycobacterium goodii X7B, a facultative thermophilic biodesulfurizing bacterium.</title>
        <authorList>
            <person name="Yu B."/>
            <person name="Li F."/>
            <person name="Xu P."/>
        </authorList>
    </citation>
    <scope>NUCLEOTIDE SEQUENCE [LARGE SCALE GENOMIC DNA]</scope>
    <source>
        <strain evidence="2 3">X7B</strain>
    </source>
</reference>
<gene>
    <name evidence="2" type="ORF">AFA91_19320</name>
</gene>
<dbReference type="Gene3D" id="2.40.160.210">
    <property type="entry name" value="Acyl-CoA thioesterase, double hotdog domain"/>
    <property type="match status" value="1"/>
</dbReference>
<organism evidence="2 3">
    <name type="scientific">Mycolicibacterium goodii</name>
    <name type="common">Mycobacterium goodii</name>
    <dbReference type="NCBI Taxonomy" id="134601"/>
    <lineage>
        <taxon>Bacteria</taxon>
        <taxon>Bacillati</taxon>
        <taxon>Actinomycetota</taxon>
        <taxon>Actinomycetes</taxon>
        <taxon>Mycobacteriales</taxon>
        <taxon>Mycobacteriaceae</taxon>
        <taxon>Mycolicibacterium</taxon>
    </lineage>
</organism>
<dbReference type="InterPro" id="IPR049449">
    <property type="entry name" value="TesB_ACOT8-like_N"/>
</dbReference>
<dbReference type="Proteomes" id="UP000062255">
    <property type="component" value="Chromosome"/>
</dbReference>
<dbReference type="STRING" id="134601.AFA91_19320"/>
<protein>
    <recommendedName>
        <fullName evidence="1">Acyl-CoA thioesterase-like N-terminal HotDog domain-containing protein</fullName>
    </recommendedName>
</protein>
<dbReference type="Pfam" id="PF13622">
    <property type="entry name" value="4HBT_3"/>
    <property type="match status" value="1"/>
</dbReference>
<name>A0A0K0XGJ5_MYCGD</name>
<dbReference type="AlphaFoldDB" id="A0A0K0XGJ5"/>
<accession>A0A0K0XGJ5</accession>
<sequence>MVPLAAAAGNWGPSRMRGMAVSGALARAAERSIGRPDMRPVRWTLDLYRPAALAPCNTCSRVVRSGRRLCLVESELLQNDSPVARSTALFLQPDYRTPEGRTWAPSHDIAPPPTELAPTGRESRLYYSEGIGWTGSGAEHQSAARKQVWILPVTVVEGEQSSPFVHAASSADVASLVSNWGNSGMEFINADVTLTLSRPPVSTEIGFSAMDRTEADGISVGTSAVFDRAGVLGTALVCAMINGGTKVDPRVR</sequence>
<dbReference type="InterPro" id="IPR042171">
    <property type="entry name" value="Acyl-CoA_hotdog"/>
</dbReference>
<dbReference type="PATRIC" id="fig|134601.6.peg.3996"/>
<dbReference type="KEGG" id="mgo:AFA91_19320"/>